<feature type="region of interest" description="Disordered" evidence="1">
    <location>
        <begin position="244"/>
        <end position="263"/>
    </location>
</feature>
<dbReference type="Proteomes" id="UP000001876">
    <property type="component" value="Unassembled WGS sequence"/>
</dbReference>
<feature type="transmembrane region" description="Helical" evidence="2">
    <location>
        <begin position="167"/>
        <end position="187"/>
    </location>
</feature>
<keyword evidence="4" id="KW-1185">Reference proteome</keyword>
<keyword evidence="2" id="KW-0812">Transmembrane</keyword>
<dbReference type="KEGG" id="mpp:MICPUCDRAFT_54378"/>
<evidence type="ECO:0000256" key="2">
    <source>
        <dbReference type="SAM" id="Phobius"/>
    </source>
</evidence>
<dbReference type="AlphaFoldDB" id="C1N964"/>
<keyword evidence="2" id="KW-1133">Transmembrane helix</keyword>
<proteinExistence type="predicted"/>
<dbReference type="OMA" id="WLTHIAS"/>
<evidence type="ECO:0000313" key="4">
    <source>
        <dbReference type="Proteomes" id="UP000001876"/>
    </source>
</evidence>
<feature type="transmembrane region" description="Helical" evidence="2">
    <location>
        <begin position="48"/>
        <end position="69"/>
    </location>
</feature>
<sequence length="275" mass="28939">MGLDDEDLEHAHGGNAPVSDVFAAIVLALGIGFACCGNRYHDAFFQHALVVLAGFFVALIIANLFFHAPAVSDDAKLIACACVGVCAWFALVWCFRAETLPRAFGASAGVASAALMYNVAAEIWNLSEYFFVVALAAGGYAGYLLGTLNEDSLRSLRSGGVTSTVNIATYAATGGFLMMSSANYWMWRSGTSARGDLWVSKITDVYEHGLDLGARSNHLCFFVWLASAAGGAFAQNTVCAGDGRHGGGNARGGGERRKYSDGSGDTYATYSSIDV</sequence>
<dbReference type="EMBL" id="GG663751">
    <property type="protein sequence ID" value="EEH51469.1"/>
    <property type="molecule type" value="Genomic_DNA"/>
</dbReference>
<dbReference type="GeneID" id="9689840"/>
<feature type="transmembrane region" description="Helical" evidence="2">
    <location>
        <begin position="126"/>
        <end position="146"/>
    </location>
</feature>
<feature type="transmembrane region" description="Helical" evidence="2">
    <location>
        <begin position="16"/>
        <end position="36"/>
    </location>
</feature>
<organism evidence="4">
    <name type="scientific">Micromonas pusilla (strain CCMP1545)</name>
    <name type="common">Picoplanktonic green alga</name>
    <dbReference type="NCBI Taxonomy" id="564608"/>
    <lineage>
        <taxon>Eukaryota</taxon>
        <taxon>Viridiplantae</taxon>
        <taxon>Chlorophyta</taxon>
        <taxon>Mamiellophyceae</taxon>
        <taxon>Mamiellales</taxon>
        <taxon>Mamiellaceae</taxon>
        <taxon>Micromonas</taxon>
    </lineage>
</organism>
<evidence type="ECO:0000256" key="1">
    <source>
        <dbReference type="SAM" id="MobiDB-lite"/>
    </source>
</evidence>
<reference evidence="3 4" key="1">
    <citation type="journal article" date="2009" name="Science">
        <title>Green evolution and dynamic adaptations revealed by genomes of the marine picoeukaryotes Micromonas.</title>
        <authorList>
            <person name="Worden A.Z."/>
            <person name="Lee J.H."/>
            <person name="Mock T."/>
            <person name="Rouze P."/>
            <person name="Simmons M.P."/>
            <person name="Aerts A.L."/>
            <person name="Allen A.E."/>
            <person name="Cuvelier M.L."/>
            <person name="Derelle E."/>
            <person name="Everett M.V."/>
            <person name="Foulon E."/>
            <person name="Grimwood J."/>
            <person name="Gundlach H."/>
            <person name="Henrissat B."/>
            <person name="Napoli C."/>
            <person name="McDonald S.M."/>
            <person name="Parker M.S."/>
            <person name="Rombauts S."/>
            <person name="Salamov A."/>
            <person name="Von Dassow P."/>
            <person name="Badger J.H."/>
            <person name="Coutinho P.M."/>
            <person name="Demir E."/>
            <person name="Dubchak I."/>
            <person name="Gentemann C."/>
            <person name="Eikrem W."/>
            <person name="Gready J.E."/>
            <person name="John U."/>
            <person name="Lanier W."/>
            <person name="Lindquist E.A."/>
            <person name="Lucas S."/>
            <person name="Mayer K.F."/>
            <person name="Moreau H."/>
            <person name="Not F."/>
            <person name="Otillar R."/>
            <person name="Panaud O."/>
            <person name="Pangilinan J."/>
            <person name="Paulsen I."/>
            <person name="Piegu B."/>
            <person name="Poliakov A."/>
            <person name="Robbens S."/>
            <person name="Schmutz J."/>
            <person name="Toulza E."/>
            <person name="Wyss T."/>
            <person name="Zelensky A."/>
            <person name="Zhou K."/>
            <person name="Armbrust E.V."/>
            <person name="Bhattacharya D."/>
            <person name="Goodenough U.W."/>
            <person name="Van de Peer Y."/>
            <person name="Grigoriev I.V."/>
        </authorList>
    </citation>
    <scope>NUCLEOTIDE SEQUENCE [LARGE SCALE GENOMIC DNA]</scope>
    <source>
        <strain evidence="3 4">CCMP1545</strain>
    </source>
</reference>
<name>C1N964_MICPC</name>
<keyword evidence="2" id="KW-0472">Membrane</keyword>
<evidence type="ECO:0000313" key="3">
    <source>
        <dbReference type="EMBL" id="EEH51469.1"/>
    </source>
</evidence>
<protein>
    <submittedName>
        <fullName evidence="3">Predicted protein</fullName>
    </submittedName>
</protein>
<dbReference type="RefSeq" id="XP_003064564.1">
    <property type="nucleotide sequence ID" value="XM_003064518.1"/>
</dbReference>
<gene>
    <name evidence="3" type="ORF">MICPUCDRAFT_54378</name>
</gene>
<feature type="transmembrane region" description="Helical" evidence="2">
    <location>
        <begin position="75"/>
        <end position="95"/>
    </location>
</feature>
<accession>C1N964</accession>